<sequence>MATASTPGKSTPAARPSNWNLPNLITVVRILLAPLFIWMLLADAGQDGALRWWAALLFIVAIATDGIDGAIARRHNLVTDLGKILDPIADKVLTGGALVCLSILGELWWWVTIVILVREIGITVFRFVMLKDRVIPASRGGKLKTVMQSVAISLALVPLWLVLGDWIYWVNWTAMALALILTVVTGIDYLVAARRENRSSRSHA</sequence>
<feature type="transmembrane region" description="Helical" evidence="13">
    <location>
        <begin position="107"/>
        <end position="129"/>
    </location>
</feature>
<comment type="similarity">
    <text evidence="2 12">Belongs to the CDP-alcohol phosphatidyltransferase class-I family.</text>
</comment>
<dbReference type="InterPro" id="IPR048254">
    <property type="entry name" value="CDP_ALCOHOL_P_TRANSF_CS"/>
</dbReference>
<evidence type="ECO:0000256" key="7">
    <source>
        <dbReference type="ARBA" id="ARBA00023098"/>
    </source>
</evidence>
<proteinExistence type="inferred from homology"/>
<dbReference type="PANTHER" id="PTHR14269:SF52">
    <property type="entry name" value="PHOSPHATIDYLGLYCEROPHOSPHATE SYNTHASE-RELATED"/>
    <property type="match status" value="1"/>
</dbReference>
<evidence type="ECO:0000256" key="9">
    <source>
        <dbReference type="ARBA" id="ARBA00023209"/>
    </source>
</evidence>
<dbReference type="NCBIfam" id="TIGR00560">
    <property type="entry name" value="pgsA"/>
    <property type="match status" value="1"/>
</dbReference>
<evidence type="ECO:0000256" key="13">
    <source>
        <dbReference type="SAM" id="Phobius"/>
    </source>
</evidence>
<dbReference type="Gene3D" id="1.20.120.1760">
    <property type="match status" value="1"/>
</dbReference>
<dbReference type="PROSITE" id="PS00379">
    <property type="entry name" value="CDP_ALCOHOL_P_TRANSF"/>
    <property type="match status" value="1"/>
</dbReference>
<dbReference type="GO" id="GO:0046474">
    <property type="term" value="P:glycerophospholipid biosynthetic process"/>
    <property type="evidence" value="ECO:0007669"/>
    <property type="project" value="TreeGrafter"/>
</dbReference>
<protein>
    <recommendedName>
        <fullName evidence="11">CDP-diacylglycerol--glycerol-3-phosphate 3-phosphatidyltransferase</fullName>
        <ecNumber evidence="11">2.7.8.5</ecNumber>
    </recommendedName>
</protein>
<dbReference type="Pfam" id="PF01066">
    <property type="entry name" value="CDP-OH_P_transf"/>
    <property type="match status" value="1"/>
</dbReference>
<evidence type="ECO:0000313" key="14">
    <source>
        <dbReference type="EMBL" id="TFC43837.1"/>
    </source>
</evidence>
<evidence type="ECO:0000256" key="6">
    <source>
        <dbReference type="ARBA" id="ARBA00022989"/>
    </source>
</evidence>
<dbReference type="InterPro" id="IPR050324">
    <property type="entry name" value="CDP-alcohol_PTase-I"/>
</dbReference>
<evidence type="ECO:0000256" key="3">
    <source>
        <dbReference type="ARBA" id="ARBA00022516"/>
    </source>
</evidence>
<comment type="subcellular location">
    <subcellularLocation>
        <location evidence="1">Membrane</location>
        <topology evidence="1">Multi-pass membrane protein</topology>
    </subcellularLocation>
</comment>
<dbReference type="EMBL" id="SOFY01000068">
    <property type="protein sequence ID" value="TFC43837.1"/>
    <property type="molecule type" value="Genomic_DNA"/>
</dbReference>
<feature type="transmembrane region" description="Helical" evidence="13">
    <location>
        <begin position="20"/>
        <end position="41"/>
    </location>
</feature>
<dbReference type="GO" id="GO:0016020">
    <property type="term" value="C:membrane"/>
    <property type="evidence" value="ECO:0007669"/>
    <property type="project" value="UniProtKB-SubCell"/>
</dbReference>
<keyword evidence="15" id="KW-1185">Reference proteome</keyword>
<evidence type="ECO:0000256" key="8">
    <source>
        <dbReference type="ARBA" id="ARBA00023136"/>
    </source>
</evidence>
<dbReference type="InterPro" id="IPR004570">
    <property type="entry name" value="Phosphatidylglycerol_P_synth"/>
</dbReference>
<evidence type="ECO:0000256" key="2">
    <source>
        <dbReference type="ARBA" id="ARBA00010441"/>
    </source>
</evidence>
<comment type="caution">
    <text evidence="14">The sequence shown here is derived from an EMBL/GenBank/DDBJ whole genome shotgun (WGS) entry which is preliminary data.</text>
</comment>
<accession>A0AAQ2HEQ8</accession>
<dbReference type="PIRSF" id="PIRSF000847">
    <property type="entry name" value="Phos_ph_gly_syn"/>
    <property type="match status" value="1"/>
</dbReference>
<dbReference type="EC" id="2.7.8.5" evidence="11"/>
<keyword evidence="3" id="KW-0444">Lipid biosynthesis</keyword>
<evidence type="ECO:0000256" key="4">
    <source>
        <dbReference type="ARBA" id="ARBA00022679"/>
    </source>
</evidence>
<evidence type="ECO:0000313" key="15">
    <source>
        <dbReference type="Proteomes" id="UP000297403"/>
    </source>
</evidence>
<keyword evidence="6 13" id="KW-1133">Transmembrane helix</keyword>
<evidence type="ECO:0000256" key="1">
    <source>
        <dbReference type="ARBA" id="ARBA00004141"/>
    </source>
</evidence>
<keyword evidence="4 12" id="KW-0808">Transferase</keyword>
<keyword evidence="10" id="KW-1208">Phospholipid metabolism</keyword>
<feature type="transmembrane region" description="Helical" evidence="13">
    <location>
        <begin position="53"/>
        <end position="72"/>
    </location>
</feature>
<evidence type="ECO:0000256" key="5">
    <source>
        <dbReference type="ARBA" id="ARBA00022692"/>
    </source>
</evidence>
<keyword evidence="7" id="KW-0443">Lipid metabolism</keyword>
<keyword evidence="8 13" id="KW-0472">Membrane</keyword>
<dbReference type="GO" id="GO:0008444">
    <property type="term" value="F:CDP-diacylglycerol-glycerol-3-phosphate 3-phosphatidyltransferase activity"/>
    <property type="evidence" value="ECO:0007669"/>
    <property type="project" value="UniProtKB-UniRule"/>
</dbReference>
<keyword evidence="9" id="KW-0594">Phospholipid biosynthesis</keyword>
<keyword evidence="5 13" id="KW-0812">Transmembrane</keyword>
<evidence type="ECO:0000256" key="11">
    <source>
        <dbReference type="NCBIfam" id="TIGR00560"/>
    </source>
</evidence>
<gene>
    <name evidence="14" type="primary">pgsA</name>
    <name evidence="14" type="ORF">E3O49_12480</name>
</gene>
<name>A0AAQ2HEQ8_9MICO</name>
<dbReference type="PANTHER" id="PTHR14269">
    <property type="entry name" value="CDP-DIACYLGLYCEROL--GLYCEROL-3-PHOSPHATE 3-PHOSPHATIDYLTRANSFERASE-RELATED"/>
    <property type="match status" value="1"/>
</dbReference>
<dbReference type="Proteomes" id="UP000297403">
    <property type="component" value="Unassembled WGS sequence"/>
</dbReference>
<feature type="transmembrane region" description="Helical" evidence="13">
    <location>
        <begin position="150"/>
        <end position="169"/>
    </location>
</feature>
<evidence type="ECO:0000256" key="10">
    <source>
        <dbReference type="ARBA" id="ARBA00023264"/>
    </source>
</evidence>
<dbReference type="InterPro" id="IPR000462">
    <property type="entry name" value="CDP-OH_P_trans"/>
</dbReference>
<dbReference type="AlphaFoldDB" id="A0AAQ2HEQ8"/>
<organism evidence="14 15">
    <name type="scientific">Cryobacterium shii</name>
    <dbReference type="NCBI Taxonomy" id="1259235"/>
    <lineage>
        <taxon>Bacteria</taxon>
        <taxon>Bacillati</taxon>
        <taxon>Actinomycetota</taxon>
        <taxon>Actinomycetes</taxon>
        <taxon>Micrococcales</taxon>
        <taxon>Microbacteriaceae</taxon>
        <taxon>Cryobacterium</taxon>
    </lineage>
</organism>
<feature type="transmembrane region" description="Helical" evidence="13">
    <location>
        <begin position="175"/>
        <end position="192"/>
    </location>
</feature>
<reference evidence="14 15" key="1">
    <citation type="submission" date="2019-03" db="EMBL/GenBank/DDBJ databases">
        <title>Genomics of glacier-inhabiting Cryobacterium strains.</title>
        <authorList>
            <person name="Liu Q."/>
            <person name="Xin Y.-H."/>
        </authorList>
    </citation>
    <scope>NUCLEOTIDE SEQUENCE [LARGE SCALE GENOMIC DNA]</scope>
    <source>
        <strain evidence="15">TMT1-22</strain>
    </source>
</reference>
<evidence type="ECO:0000256" key="12">
    <source>
        <dbReference type="RuleBase" id="RU003750"/>
    </source>
</evidence>
<dbReference type="RefSeq" id="WP_134365982.1">
    <property type="nucleotide sequence ID" value="NZ_SOFY01000068.1"/>
</dbReference>
<dbReference type="InterPro" id="IPR043130">
    <property type="entry name" value="CDP-OH_PTrfase_TM_dom"/>
</dbReference>